<dbReference type="InterPro" id="IPR006722">
    <property type="entry name" value="Sedlin"/>
</dbReference>
<accession>I2H3J6</accession>
<sequence length="203" mass="21776">MSTYFVIIGHNDTPLYEVHLGSPIDIENSNTNTSSNGANLNNLSIASSGTTSGNLLNDPLNMSPFIAHAALDIVSDTEWGGGAAANSNTSQGFGALLLRGNASNNSNSNNSGGANGPDNLFLGCVDHFYGSQVTAYVTYQGARLITVHHTTPPDNAQLKSFYIGVHELFIKTLMNPFYKMDQAINSEVFDKKVKDLAQKYLLK</sequence>
<proteinExistence type="predicted"/>
<dbReference type="CDD" id="cd14825">
    <property type="entry name" value="TRAPPC2_sedlin"/>
    <property type="match status" value="1"/>
</dbReference>
<dbReference type="eggNOG" id="KOG3487">
    <property type="taxonomic scope" value="Eukaryota"/>
</dbReference>
<dbReference type="AlphaFoldDB" id="I2H3J6"/>
<dbReference type="HOGENOM" id="CLU_085828_0_0_1"/>
<dbReference type="Proteomes" id="UP000002866">
    <property type="component" value="Chromosome 4"/>
</dbReference>
<name>I2H3J6_HENB6</name>
<evidence type="ECO:0000313" key="1">
    <source>
        <dbReference type="EMBL" id="CCH60948.1"/>
    </source>
</evidence>
<dbReference type="PANTHER" id="PTHR12403">
    <property type="entry name" value="TRAFFICKING PROTEIN PARTICLE COMPLEX SUBUNIT 2"/>
    <property type="match status" value="1"/>
</dbReference>
<gene>
    <name evidence="1" type="primary">TBLA0D04520</name>
    <name evidence="1" type="ORF">TBLA_0D04520</name>
</gene>
<keyword evidence="2" id="KW-1185">Reference proteome</keyword>
<reference evidence="1 2" key="1">
    <citation type="journal article" date="2011" name="Proc. Natl. Acad. Sci. U.S.A.">
        <title>Evolutionary erosion of yeast sex chromosomes by mating-type switching accidents.</title>
        <authorList>
            <person name="Gordon J.L."/>
            <person name="Armisen D."/>
            <person name="Proux-Wera E."/>
            <person name="Oheigeartaigh S.S."/>
            <person name="Byrne K.P."/>
            <person name="Wolfe K.H."/>
        </authorList>
    </citation>
    <scope>NUCLEOTIDE SEQUENCE [LARGE SCALE GENOMIC DNA]</scope>
    <source>
        <strain evidence="2">ATCC 34711 / CBS 6284 / DSM 70876 / NBRC 10599 / NRRL Y-10934 / UCD 77-7</strain>
    </source>
</reference>
<dbReference type="SUPFAM" id="SSF64356">
    <property type="entry name" value="SNARE-like"/>
    <property type="match status" value="1"/>
</dbReference>
<dbReference type="GO" id="GO:0005737">
    <property type="term" value="C:cytoplasm"/>
    <property type="evidence" value="ECO:0007669"/>
    <property type="project" value="GOC"/>
</dbReference>
<dbReference type="OrthoDB" id="10252102at2759"/>
<dbReference type="STRING" id="1071380.I2H3J6"/>
<dbReference type="FunCoup" id="I2H3J6">
    <property type="interactions" value="361"/>
</dbReference>
<dbReference type="GO" id="GO:0006888">
    <property type="term" value="P:endoplasmic reticulum to Golgi vesicle-mediated transport"/>
    <property type="evidence" value="ECO:0007669"/>
    <property type="project" value="InterPro"/>
</dbReference>
<dbReference type="KEGG" id="tbl:TBLA_0D04520"/>
<dbReference type="InterPro" id="IPR011012">
    <property type="entry name" value="Longin-like_dom_sf"/>
</dbReference>
<dbReference type="Gene3D" id="3.30.450.70">
    <property type="match status" value="1"/>
</dbReference>
<dbReference type="OMA" id="NPFHELN"/>
<organism evidence="1 2">
    <name type="scientific">Henningerozyma blattae (strain ATCC 34711 / CBS 6284 / DSM 70876 / NBRC 10599 / NRRL Y-10934 / UCD 77-7)</name>
    <name type="common">Yeast</name>
    <name type="synonym">Tetrapisispora blattae</name>
    <dbReference type="NCBI Taxonomy" id="1071380"/>
    <lineage>
        <taxon>Eukaryota</taxon>
        <taxon>Fungi</taxon>
        <taxon>Dikarya</taxon>
        <taxon>Ascomycota</taxon>
        <taxon>Saccharomycotina</taxon>
        <taxon>Saccharomycetes</taxon>
        <taxon>Saccharomycetales</taxon>
        <taxon>Saccharomycetaceae</taxon>
        <taxon>Henningerozyma</taxon>
    </lineage>
</organism>
<dbReference type="InParanoid" id="I2H3J6"/>
<dbReference type="EMBL" id="HE806319">
    <property type="protein sequence ID" value="CCH60948.1"/>
    <property type="molecule type" value="Genomic_DNA"/>
</dbReference>
<dbReference type="RefSeq" id="XP_004180467.1">
    <property type="nucleotide sequence ID" value="XM_004180419.1"/>
</dbReference>
<evidence type="ECO:0000313" key="2">
    <source>
        <dbReference type="Proteomes" id="UP000002866"/>
    </source>
</evidence>
<dbReference type="Pfam" id="PF04628">
    <property type="entry name" value="Sedlin_N"/>
    <property type="match status" value="1"/>
</dbReference>
<dbReference type="GeneID" id="14495984"/>
<evidence type="ECO:0008006" key="3">
    <source>
        <dbReference type="Google" id="ProtNLM"/>
    </source>
</evidence>
<protein>
    <recommendedName>
        <fullName evidence="3">Trafficking protein particle complex subunit</fullName>
    </recommendedName>
</protein>